<evidence type="ECO:0000313" key="2">
    <source>
        <dbReference type="Proteomes" id="UP001597073"/>
    </source>
</evidence>
<evidence type="ECO:0000313" key="1">
    <source>
        <dbReference type="EMBL" id="MFD0765669.1"/>
    </source>
</evidence>
<organism evidence="1 2">
    <name type="scientific">Mucilaginibacter lutimaris</name>
    <dbReference type="NCBI Taxonomy" id="931629"/>
    <lineage>
        <taxon>Bacteria</taxon>
        <taxon>Pseudomonadati</taxon>
        <taxon>Bacteroidota</taxon>
        <taxon>Sphingobacteriia</taxon>
        <taxon>Sphingobacteriales</taxon>
        <taxon>Sphingobacteriaceae</taxon>
        <taxon>Mucilaginibacter</taxon>
    </lineage>
</organism>
<proteinExistence type="predicted"/>
<reference evidence="2" key="1">
    <citation type="journal article" date="2019" name="Int. J. Syst. Evol. Microbiol.">
        <title>The Global Catalogue of Microorganisms (GCM) 10K type strain sequencing project: providing services to taxonomists for standard genome sequencing and annotation.</title>
        <authorList>
            <consortium name="The Broad Institute Genomics Platform"/>
            <consortium name="The Broad Institute Genome Sequencing Center for Infectious Disease"/>
            <person name="Wu L."/>
            <person name="Ma J."/>
        </authorList>
    </citation>
    <scope>NUCLEOTIDE SEQUENCE [LARGE SCALE GENOMIC DNA]</scope>
    <source>
        <strain evidence="2">CCUG 60742</strain>
    </source>
</reference>
<gene>
    <name evidence="1" type="ORF">ACFQZI_12465</name>
</gene>
<name>A0ABW2ZHU3_9SPHI</name>
<accession>A0ABW2ZHU3</accession>
<sequence length="166" mass="19073">MPVKYKSDDELIEAIKKLKSANLTEGDKKDLLSVFQLTQNASIANQIALIFSDARYNEAIPFVIKKINEEESYNRNGTLVYSLENLDSQSYFIDLIEIICKQGYEARVMAYSIVEKFVKSISTEVKNQSLELLEIYRLKQPVVDDADYENSTLHFIEATQRLLMVC</sequence>
<dbReference type="RefSeq" id="WP_377142900.1">
    <property type="nucleotide sequence ID" value="NZ_JBHTIA010000008.1"/>
</dbReference>
<evidence type="ECO:0008006" key="3">
    <source>
        <dbReference type="Google" id="ProtNLM"/>
    </source>
</evidence>
<comment type="caution">
    <text evidence="1">The sequence shown here is derived from an EMBL/GenBank/DDBJ whole genome shotgun (WGS) entry which is preliminary data.</text>
</comment>
<dbReference type="Proteomes" id="UP001597073">
    <property type="component" value="Unassembled WGS sequence"/>
</dbReference>
<dbReference type="EMBL" id="JBHTIA010000008">
    <property type="protein sequence ID" value="MFD0765669.1"/>
    <property type="molecule type" value="Genomic_DNA"/>
</dbReference>
<keyword evidence="2" id="KW-1185">Reference proteome</keyword>
<protein>
    <recommendedName>
        <fullName evidence="3">HEAT repeat domain-containing protein</fullName>
    </recommendedName>
</protein>